<protein>
    <submittedName>
        <fullName evidence="1">Uncharacterized protein</fullName>
    </submittedName>
</protein>
<organism evidence="1 2">
    <name type="scientific">Oryza rufipogon</name>
    <name type="common">Brownbeard rice</name>
    <name type="synonym">Asian wild rice</name>
    <dbReference type="NCBI Taxonomy" id="4529"/>
    <lineage>
        <taxon>Eukaryota</taxon>
        <taxon>Viridiplantae</taxon>
        <taxon>Streptophyta</taxon>
        <taxon>Embryophyta</taxon>
        <taxon>Tracheophyta</taxon>
        <taxon>Spermatophyta</taxon>
        <taxon>Magnoliopsida</taxon>
        <taxon>Liliopsida</taxon>
        <taxon>Poales</taxon>
        <taxon>Poaceae</taxon>
        <taxon>BOP clade</taxon>
        <taxon>Oryzoideae</taxon>
        <taxon>Oryzeae</taxon>
        <taxon>Oryzinae</taxon>
        <taxon>Oryza</taxon>
    </lineage>
</organism>
<reference evidence="2" key="1">
    <citation type="submission" date="2013-06" db="EMBL/GenBank/DDBJ databases">
        <authorList>
            <person name="Zhao Q."/>
        </authorList>
    </citation>
    <scope>NUCLEOTIDE SEQUENCE</scope>
    <source>
        <strain evidence="2">cv. W1943</strain>
    </source>
</reference>
<reference evidence="1" key="2">
    <citation type="submission" date="2015-06" db="UniProtKB">
        <authorList>
            <consortium name="EnsemblPlants"/>
        </authorList>
    </citation>
    <scope>IDENTIFICATION</scope>
</reference>
<keyword evidence="2" id="KW-1185">Reference proteome</keyword>
<sequence length="16" mass="2010">MLLFLHMCIFWTMHVS</sequence>
<dbReference type="Gramene" id="ORUFI12G08780.1">
    <property type="protein sequence ID" value="ORUFI12G08780.1"/>
    <property type="gene ID" value="ORUFI12G08780"/>
</dbReference>
<evidence type="ECO:0000313" key="2">
    <source>
        <dbReference type="Proteomes" id="UP000008022"/>
    </source>
</evidence>
<dbReference type="HOGENOM" id="CLU_3433316_0_0_1"/>
<evidence type="ECO:0000313" key="1">
    <source>
        <dbReference type="EnsemblPlants" id="ORUFI12G08780.1"/>
    </source>
</evidence>
<accession>A0A0E0RFR8</accession>
<name>A0A0E0RFR8_ORYRU</name>
<dbReference type="EnsemblPlants" id="ORUFI12G08780.1">
    <property type="protein sequence ID" value="ORUFI12G08780.1"/>
    <property type="gene ID" value="ORUFI12G08780"/>
</dbReference>
<proteinExistence type="predicted"/>
<dbReference type="AlphaFoldDB" id="A0A0E0RFR8"/>
<dbReference type="Proteomes" id="UP000008022">
    <property type="component" value="Unassembled WGS sequence"/>
</dbReference>